<comment type="subcellular location">
    <subcellularLocation>
        <location evidence="1">Cell membrane</location>
        <topology evidence="1">Multi-pass membrane protein</topology>
    </subcellularLocation>
</comment>
<dbReference type="AlphaFoldDB" id="A0A3A9A731"/>
<keyword evidence="5 7" id="KW-0472">Membrane</keyword>
<dbReference type="GO" id="GO:0022857">
    <property type="term" value="F:transmembrane transporter activity"/>
    <property type="evidence" value="ECO:0007669"/>
    <property type="project" value="TreeGrafter"/>
</dbReference>
<keyword evidence="3 7" id="KW-0812">Transmembrane</keyword>
<dbReference type="Proteomes" id="UP000280696">
    <property type="component" value="Unassembled WGS sequence"/>
</dbReference>
<evidence type="ECO:0000256" key="6">
    <source>
        <dbReference type="ARBA" id="ARBA00038076"/>
    </source>
</evidence>
<evidence type="ECO:0000256" key="1">
    <source>
        <dbReference type="ARBA" id="ARBA00004651"/>
    </source>
</evidence>
<feature type="transmembrane region" description="Helical" evidence="7">
    <location>
        <begin position="743"/>
        <end position="762"/>
    </location>
</feature>
<sequence>MVVLVKEDKWKNNYLEIIYKYYRMHKKKTTITVACIAAAICMITTVFSLADIGIDVEIQAVKNIYGNYHMKVENLSFEITDIEKIEGISHAGWLVELPTGELKEKECRILCGDADIIQQFDVRLLEGQYAKTGEEVVIDKKVKKDYALKVGDVLPVRLEGKTYNLDIVGVCDTFSSLTARDVYGLLLSVEGGRILGNSCGDYYITCQNVEEIDEVKCKLIEEYHLEENRIQLNEILLAVMGKGKSVLAANLYLIAGILFCLVFLVSILMITNCLNISVHEKKQLYGLLRCIGADSKQLRRCVQKEGKILWCHSIPAGIGSGVVLTWCCLLLLRLLNKDMFENIFVFQVSIAGIVIGIFTGLAAVMIATVSPVRYVCSIPPLTAINEETYQKDIKCRKKRRTIKIPVELLISLRQTGSNRKSLGLMIASFAMNIVLIFAFSVMINFIYEGSYFTKPYNPDASIYNKEGKYYIHDEVKWKIEEISGVESVVGRKVNNAELEKNGNVFSTLLVSYDKQQFEWIESKIISGKLNIGRLLEGEEILVDEESGLEVGDEVLIKGNGGNTIACVVGGVLRNFPYDSADSVRCLLAEALFQQVVGNMDYSILDIRFSKGNEEVWELMTKIIPEKFSIFDYRQKKEESKNQFLTMAVFVYGFCGTIIAVTIFNIINCMSISVWNNMKKYGMICAVGGTTKQCKKIVILEALLYACGGGALGIAIGVPLHYYLYSHLVAKYFNTVWRLPVEMIITIIGITIFTAIVSSLMPLQKVKEINIIEIIRQV</sequence>
<keyword evidence="4 7" id="KW-1133">Transmembrane helix</keyword>
<organism evidence="9 10">
    <name type="scientific">Parablautia intestinalis</name>
    <dbReference type="NCBI Taxonomy" id="2320100"/>
    <lineage>
        <taxon>Bacteria</taxon>
        <taxon>Bacillati</taxon>
        <taxon>Bacillota</taxon>
        <taxon>Clostridia</taxon>
        <taxon>Lachnospirales</taxon>
        <taxon>Lachnospiraceae</taxon>
        <taxon>Parablautia</taxon>
    </lineage>
</organism>
<keyword evidence="2" id="KW-1003">Cell membrane</keyword>
<feature type="transmembrane region" description="Helical" evidence="7">
    <location>
        <begin position="251"/>
        <end position="274"/>
    </location>
</feature>
<dbReference type="InterPro" id="IPR050250">
    <property type="entry name" value="Macrolide_Exporter_MacB"/>
</dbReference>
<feature type="domain" description="ABC3 transporter permease C-terminal" evidence="8">
    <location>
        <begin position="655"/>
        <end position="769"/>
    </location>
</feature>
<feature type="domain" description="ABC3 transporter permease C-terminal" evidence="8">
    <location>
        <begin position="257"/>
        <end position="380"/>
    </location>
</feature>
<dbReference type="PANTHER" id="PTHR30572">
    <property type="entry name" value="MEMBRANE COMPONENT OF TRANSPORTER-RELATED"/>
    <property type="match status" value="1"/>
</dbReference>
<evidence type="ECO:0000256" key="2">
    <source>
        <dbReference type="ARBA" id="ARBA00022475"/>
    </source>
</evidence>
<feature type="transmembrane region" description="Helical" evidence="7">
    <location>
        <begin position="30"/>
        <end position="50"/>
    </location>
</feature>
<protein>
    <submittedName>
        <fullName evidence="9">FtsX-like permease family protein</fullName>
    </submittedName>
</protein>
<dbReference type="GO" id="GO:0005886">
    <property type="term" value="C:plasma membrane"/>
    <property type="evidence" value="ECO:0007669"/>
    <property type="project" value="UniProtKB-SubCell"/>
</dbReference>
<evidence type="ECO:0000313" key="9">
    <source>
        <dbReference type="EMBL" id="RKI87289.1"/>
    </source>
</evidence>
<comment type="similarity">
    <text evidence="6">Belongs to the ABC-4 integral membrane protein family.</text>
</comment>
<proteinExistence type="inferred from homology"/>
<dbReference type="InterPro" id="IPR003838">
    <property type="entry name" value="ABC3_permease_C"/>
</dbReference>
<feature type="transmembrane region" description="Helical" evidence="7">
    <location>
        <begin position="643"/>
        <end position="669"/>
    </location>
</feature>
<feature type="transmembrane region" description="Helical" evidence="7">
    <location>
        <begin position="344"/>
        <end position="369"/>
    </location>
</feature>
<dbReference type="Pfam" id="PF02687">
    <property type="entry name" value="FtsX"/>
    <property type="match status" value="2"/>
</dbReference>
<evidence type="ECO:0000256" key="5">
    <source>
        <dbReference type="ARBA" id="ARBA00023136"/>
    </source>
</evidence>
<feature type="transmembrane region" description="Helical" evidence="7">
    <location>
        <begin position="701"/>
        <end position="723"/>
    </location>
</feature>
<feature type="transmembrane region" description="Helical" evidence="7">
    <location>
        <begin position="308"/>
        <end position="332"/>
    </location>
</feature>
<comment type="caution">
    <text evidence="9">The sequence shown here is derived from an EMBL/GenBank/DDBJ whole genome shotgun (WGS) entry which is preliminary data.</text>
</comment>
<dbReference type="PANTHER" id="PTHR30572:SF4">
    <property type="entry name" value="ABC TRANSPORTER PERMEASE YTRF"/>
    <property type="match status" value="1"/>
</dbReference>
<evidence type="ECO:0000259" key="8">
    <source>
        <dbReference type="Pfam" id="PF02687"/>
    </source>
</evidence>
<dbReference type="OrthoDB" id="9793166at2"/>
<accession>A0A3A9A731</accession>
<evidence type="ECO:0000256" key="4">
    <source>
        <dbReference type="ARBA" id="ARBA00022989"/>
    </source>
</evidence>
<evidence type="ECO:0000256" key="3">
    <source>
        <dbReference type="ARBA" id="ARBA00022692"/>
    </source>
</evidence>
<reference evidence="9 10" key="1">
    <citation type="submission" date="2018-09" db="EMBL/GenBank/DDBJ databases">
        <title>Murine metabolic-syndrome-specific gut microbial biobank.</title>
        <authorList>
            <person name="Liu C."/>
        </authorList>
    </citation>
    <scope>NUCLEOTIDE SEQUENCE [LARGE SCALE GENOMIC DNA]</scope>
    <source>
        <strain evidence="9 10">0.1xD8-82</strain>
    </source>
</reference>
<evidence type="ECO:0000256" key="7">
    <source>
        <dbReference type="SAM" id="Phobius"/>
    </source>
</evidence>
<evidence type="ECO:0000313" key="10">
    <source>
        <dbReference type="Proteomes" id="UP000280696"/>
    </source>
</evidence>
<feature type="transmembrane region" description="Helical" evidence="7">
    <location>
        <begin position="422"/>
        <end position="447"/>
    </location>
</feature>
<keyword evidence="10" id="KW-1185">Reference proteome</keyword>
<dbReference type="EMBL" id="RAYQ01000043">
    <property type="protein sequence ID" value="RKI87289.1"/>
    <property type="molecule type" value="Genomic_DNA"/>
</dbReference>
<gene>
    <name evidence="9" type="ORF">D7V94_21310</name>
</gene>
<name>A0A3A9A731_9FIRM</name>